<dbReference type="InterPro" id="IPR050807">
    <property type="entry name" value="TransReg_Diox_bact_type"/>
</dbReference>
<name>A0A346TP62_STAPS</name>
<dbReference type="SMART" id="SM00530">
    <property type="entry name" value="HTH_XRE"/>
    <property type="match status" value="1"/>
</dbReference>
<accession>A0A346TP62</accession>
<dbReference type="GO" id="GO:0003700">
    <property type="term" value="F:DNA-binding transcription factor activity"/>
    <property type="evidence" value="ECO:0007669"/>
    <property type="project" value="TreeGrafter"/>
</dbReference>
<dbReference type="PANTHER" id="PTHR46797:SF1">
    <property type="entry name" value="METHYLPHOSPHONATE SYNTHASE"/>
    <property type="match status" value="1"/>
</dbReference>
<dbReference type="Gene3D" id="1.10.260.40">
    <property type="entry name" value="lambda repressor-like DNA-binding domains"/>
    <property type="match status" value="1"/>
</dbReference>
<evidence type="ECO:0000256" key="1">
    <source>
        <dbReference type="ARBA" id="ARBA00023125"/>
    </source>
</evidence>
<dbReference type="AlphaFoldDB" id="A0A346TP62"/>
<dbReference type="InterPro" id="IPR010982">
    <property type="entry name" value="Lambda_DNA-bd_dom_sf"/>
</dbReference>
<feature type="domain" description="HTH cro/C1-type" evidence="2">
    <location>
        <begin position="10"/>
        <end position="64"/>
    </location>
</feature>
<sequence>MLKKKIALNIRAYRKMCKLTQSELASRLKTSRQHISEIECCKRGLSIKMLEKIAKKLQVEPYQLLK</sequence>
<evidence type="ECO:0000313" key="3">
    <source>
        <dbReference type="EMBL" id="AXU41352.1"/>
    </source>
</evidence>
<proteinExistence type="predicted"/>
<dbReference type="GO" id="GO:0003677">
    <property type="term" value="F:DNA binding"/>
    <property type="evidence" value="ECO:0007669"/>
    <property type="project" value="UniProtKB-KW"/>
</dbReference>
<organism evidence="3">
    <name type="scientific">Staphylococcus pseudintermedius</name>
    <dbReference type="NCBI Taxonomy" id="283734"/>
    <lineage>
        <taxon>Bacteria</taxon>
        <taxon>Bacillati</taxon>
        <taxon>Bacillota</taxon>
        <taxon>Bacilli</taxon>
        <taxon>Bacillales</taxon>
        <taxon>Staphylococcaceae</taxon>
        <taxon>Staphylococcus</taxon>
        <taxon>Staphylococcus intermedius group</taxon>
    </lineage>
</organism>
<dbReference type="Pfam" id="PF01381">
    <property type="entry name" value="HTH_3"/>
    <property type="match status" value="1"/>
</dbReference>
<dbReference type="GO" id="GO:0005829">
    <property type="term" value="C:cytosol"/>
    <property type="evidence" value="ECO:0007669"/>
    <property type="project" value="TreeGrafter"/>
</dbReference>
<reference evidence="3" key="1">
    <citation type="submission" date="2018-04" db="EMBL/GenBank/DDBJ databases">
        <title>Whole genome sequencing of Staphylococcus pseudintermedius isolates from dogs.</title>
        <authorList>
            <person name="Bryan L.K."/>
            <person name="Little S.V."/>
            <person name="Hillhouse A."/>
            <person name="Lawhon S.D."/>
        </authorList>
    </citation>
    <scope>NUCLEOTIDE SEQUENCE</scope>
    <source>
        <strain evidence="3">TAMU 49_044</strain>
    </source>
</reference>
<evidence type="ECO:0000259" key="2">
    <source>
        <dbReference type="PROSITE" id="PS50943"/>
    </source>
</evidence>
<dbReference type="EMBL" id="MH179303">
    <property type="protein sequence ID" value="AXU41352.1"/>
    <property type="molecule type" value="Genomic_DNA"/>
</dbReference>
<dbReference type="SUPFAM" id="SSF47413">
    <property type="entry name" value="lambda repressor-like DNA-binding domains"/>
    <property type="match status" value="1"/>
</dbReference>
<protein>
    <recommendedName>
        <fullName evidence="2">HTH cro/C1-type domain-containing protein</fullName>
    </recommendedName>
</protein>
<dbReference type="InterPro" id="IPR001387">
    <property type="entry name" value="Cro/C1-type_HTH"/>
</dbReference>
<keyword evidence="1" id="KW-0238">DNA-binding</keyword>
<dbReference type="RefSeq" id="WP_129948906.1">
    <property type="nucleotide sequence ID" value="NZ_BAAFHX010000018.1"/>
</dbReference>
<dbReference type="PROSITE" id="PS50943">
    <property type="entry name" value="HTH_CROC1"/>
    <property type="match status" value="1"/>
</dbReference>
<dbReference type="CDD" id="cd00093">
    <property type="entry name" value="HTH_XRE"/>
    <property type="match status" value="1"/>
</dbReference>
<dbReference type="PANTHER" id="PTHR46797">
    <property type="entry name" value="HTH-TYPE TRANSCRIPTIONAL REGULATOR"/>
    <property type="match status" value="1"/>
</dbReference>